<reference evidence="2 3" key="1">
    <citation type="journal article" date="2021" name="bioRxiv">
        <title>Chromosome-scale and haplotype-resolved genome assembly of a tetraploid potato cultivar.</title>
        <authorList>
            <person name="Sun H."/>
            <person name="Jiao W.-B."/>
            <person name="Krause K."/>
            <person name="Campoy J.A."/>
            <person name="Goel M."/>
            <person name="Folz-Donahue K."/>
            <person name="Kukat C."/>
            <person name="Huettel B."/>
            <person name="Schneeberger K."/>
        </authorList>
    </citation>
    <scope>NUCLEOTIDE SEQUENCE [LARGE SCALE GENOMIC DNA]</scope>
    <source>
        <strain evidence="2">SolTubOtavaFocal</strain>
        <tissue evidence="2">Leaves</tissue>
    </source>
</reference>
<comment type="caution">
    <text evidence="2">The sequence shown here is derived from an EMBL/GenBank/DDBJ whole genome shotgun (WGS) entry which is preliminary data.</text>
</comment>
<proteinExistence type="predicted"/>
<protein>
    <submittedName>
        <fullName evidence="2">Uncharacterized protein</fullName>
    </submittedName>
</protein>
<evidence type="ECO:0000313" key="2">
    <source>
        <dbReference type="EMBL" id="KAH0762481.1"/>
    </source>
</evidence>
<evidence type="ECO:0000313" key="3">
    <source>
        <dbReference type="Proteomes" id="UP000826656"/>
    </source>
</evidence>
<organism evidence="2 3">
    <name type="scientific">Solanum tuberosum</name>
    <name type="common">Potato</name>
    <dbReference type="NCBI Taxonomy" id="4113"/>
    <lineage>
        <taxon>Eukaryota</taxon>
        <taxon>Viridiplantae</taxon>
        <taxon>Streptophyta</taxon>
        <taxon>Embryophyta</taxon>
        <taxon>Tracheophyta</taxon>
        <taxon>Spermatophyta</taxon>
        <taxon>Magnoliopsida</taxon>
        <taxon>eudicotyledons</taxon>
        <taxon>Gunneridae</taxon>
        <taxon>Pentapetalae</taxon>
        <taxon>asterids</taxon>
        <taxon>lamiids</taxon>
        <taxon>Solanales</taxon>
        <taxon>Solanaceae</taxon>
        <taxon>Solanoideae</taxon>
        <taxon>Solaneae</taxon>
        <taxon>Solanum</taxon>
    </lineage>
</organism>
<accession>A0ABQ7VEU7</accession>
<evidence type="ECO:0000256" key="1">
    <source>
        <dbReference type="SAM" id="MobiDB-lite"/>
    </source>
</evidence>
<keyword evidence="3" id="KW-1185">Reference proteome</keyword>
<feature type="compositionally biased region" description="Polar residues" evidence="1">
    <location>
        <begin position="32"/>
        <end position="42"/>
    </location>
</feature>
<feature type="region of interest" description="Disordered" evidence="1">
    <location>
        <begin position="29"/>
        <end position="48"/>
    </location>
</feature>
<name>A0ABQ7VEU7_SOLTU</name>
<dbReference type="EMBL" id="JAIVGD010000013">
    <property type="protein sequence ID" value="KAH0762481.1"/>
    <property type="molecule type" value="Genomic_DNA"/>
</dbReference>
<dbReference type="Proteomes" id="UP000826656">
    <property type="component" value="Unassembled WGS sequence"/>
</dbReference>
<gene>
    <name evidence="2" type="ORF">KY290_018554</name>
</gene>
<sequence>MMFDVFTSSTYLAFISDFPARRPQTGMGMGGSLQSAWNNKSEQNNEKSLVESSNIPIYYYSSQI</sequence>